<dbReference type="InterPro" id="IPR010096">
    <property type="entry name" value="NADH-Q_OxRdtase_suN/2"/>
</dbReference>
<feature type="transmembrane region" description="Helical" evidence="5">
    <location>
        <begin position="129"/>
        <end position="148"/>
    </location>
</feature>
<gene>
    <name evidence="5" type="primary">nuoN</name>
    <name evidence="8" type="ORF">J2Z79_000963</name>
</gene>
<keyword evidence="5" id="KW-1003">Cell membrane</keyword>
<feature type="transmembrane region" description="Helical" evidence="5">
    <location>
        <begin position="37"/>
        <end position="55"/>
    </location>
</feature>
<comment type="function">
    <text evidence="5">NDH-1 shuttles electrons from NADH, via FMN and iron-sulfur (Fe-S) centers, to quinones in the respiratory chain. The immediate electron acceptor for the enzyme in this species is believed to be a menaquinone. Couples the redox reaction to proton translocation (for every two electrons transferred, four hydrogen ions are translocated across the cytoplasmic membrane), and thus conserves the redox energy in a proton gradient.</text>
</comment>
<evidence type="ECO:0000256" key="2">
    <source>
        <dbReference type="ARBA" id="ARBA00022692"/>
    </source>
</evidence>
<keyword evidence="3 5" id="KW-1133">Transmembrane helix</keyword>
<dbReference type="Pfam" id="PF00361">
    <property type="entry name" value="Proton_antipo_M"/>
    <property type="match status" value="1"/>
</dbReference>
<feature type="transmembrane region" description="Helical" evidence="5">
    <location>
        <begin position="106"/>
        <end position="123"/>
    </location>
</feature>
<keyword evidence="5" id="KW-1278">Translocase</keyword>
<keyword evidence="2 5" id="KW-0812">Transmembrane</keyword>
<dbReference type="InterPro" id="IPR001750">
    <property type="entry name" value="ND/Mrp_TM"/>
</dbReference>
<evidence type="ECO:0000256" key="1">
    <source>
        <dbReference type="ARBA" id="ARBA00004127"/>
    </source>
</evidence>
<dbReference type="RefSeq" id="WP_209465724.1">
    <property type="nucleotide sequence ID" value="NZ_JAGGLG010000006.1"/>
</dbReference>
<dbReference type="PANTHER" id="PTHR22773">
    <property type="entry name" value="NADH DEHYDROGENASE"/>
    <property type="match status" value="1"/>
</dbReference>
<evidence type="ECO:0000256" key="5">
    <source>
        <dbReference type="HAMAP-Rule" id="MF_00445"/>
    </source>
</evidence>
<feature type="transmembrane region" description="Helical" evidence="5">
    <location>
        <begin position="373"/>
        <end position="393"/>
    </location>
</feature>
<comment type="caution">
    <text evidence="8">The sequence shown here is derived from an EMBL/GenBank/DDBJ whole genome shotgun (WGS) entry which is preliminary data.</text>
</comment>
<dbReference type="NCBIfam" id="TIGR01770">
    <property type="entry name" value="NDH_I_N"/>
    <property type="match status" value="1"/>
</dbReference>
<sequence>MPVDLNFTIAAPLLALAAGALLILLLDLFFDYKKIQAAMYFTAIGAVLVAGYYLLPLWQGAAEPSGFAGMLVMDRFAAVYGLVLLIAALLAVLLSVGRLHEDRSGYLALLLWGAMGMVLLGGAGNLMVIFLGIELLSLALYVMIAFAPERTAAREAAFKYFVLGSVAAAFLIFGFALIYGATGSMSIAGIAESARAFSSEGSWAVGLYYKVGVGLAIVGLAFKMALVPFHIWAPDVYQGSPTPVTAFMAIGTKAAAFAAMARLLVAAVPAEYQPSFLLPLSILAFASMMLGSTVGIWQSDLKRLMAYSGIANAGYLIMAIPGLGLDGLSAAAYYLAAYGFATMGIFAVVRILEAEGVDGSQIANLKGLFYRKPWVGACLALLFFGLAGIPPAGGFVGKFLLAIAAVRGSAWIVLTGLILSTGISAYVYLKVIGTAFTRTKAAPVAEEGAEVYAPARTAAEVVLVIATVGTLLLGVLPGPVSELVRVALAGM</sequence>
<organism evidence="8 9">
    <name type="scientific">Symbiobacterium terraclitae</name>
    <dbReference type="NCBI Taxonomy" id="557451"/>
    <lineage>
        <taxon>Bacteria</taxon>
        <taxon>Bacillati</taxon>
        <taxon>Bacillota</taxon>
        <taxon>Clostridia</taxon>
        <taxon>Eubacteriales</taxon>
        <taxon>Symbiobacteriaceae</taxon>
        <taxon>Symbiobacterium</taxon>
    </lineage>
</organism>
<evidence type="ECO:0000256" key="3">
    <source>
        <dbReference type="ARBA" id="ARBA00022989"/>
    </source>
</evidence>
<evidence type="ECO:0000256" key="4">
    <source>
        <dbReference type="ARBA" id="ARBA00023136"/>
    </source>
</evidence>
<evidence type="ECO:0000256" key="6">
    <source>
        <dbReference type="RuleBase" id="RU000320"/>
    </source>
</evidence>
<feature type="transmembrane region" description="Helical" evidence="5">
    <location>
        <begin position="6"/>
        <end position="30"/>
    </location>
</feature>
<dbReference type="HAMAP" id="MF_00445">
    <property type="entry name" value="NDH1_NuoN_1"/>
    <property type="match status" value="1"/>
</dbReference>
<dbReference type="EMBL" id="JAGGLG010000006">
    <property type="protein sequence ID" value="MBP2017578.1"/>
    <property type="molecule type" value="Genomic_DNA"/>
</dbReference>
<comment type="subunit">
    <text evidence="5">NDH-1 is composed of 14 different subunits. Subunits NuoA, H, J, K, L, M, N constitute the membrane sector of the complex.</text>
</comment>
<accession>A0ABS4JPV5</accession>
<evidence type="ECO:0000259" key="7">
    <source>
        <dbReference type="Pfam" id="PF00361"/>
    </source>
</evidence>
<feature type="transmembrane region" description="Helical" evidence="5">
    <location>
        <begin position="399"/>
        <end position="429"/>
    </location>
</feature>
<proteinExistence type="inferred from homology"/>
<protein>
    <recommendedName>
        <fullName evidence="5">NADH-quinone oxidoreductase subunit N</fullName>
        <ecNumber evidence="5">7.1.1.-</ecNumber>
    </recommendedName>
    <alternativeName>
        <fullName evidence="5">NADH dehydrogenase I subunit N</fullName>
    </alternativeName>
    <alternativeName>
        <fullName evidence="5">NDH-1 subunit N</fullName>
    </alternativeName>
</protein>
<keyword evidence="5" id="KW-0520">NAD</keyword>
<keyword evidence="5" id="KW-0874">Quinone</keyword>
<keyword evidence="9" id="KW-1185">Reference proteome</keyword>
<keyword evidence="4 5" id="KW-0472">Membrane</keyword>
<dbReference type="EC" id="7.1.1.-" evidence="5"/>
<name>A0ABS4JPV5_9FIRM</name>
<comment type="subcellular location">
    <subcellularLocation>
        <location evidence="5">Cell membrane</location>
        <topology evidence="5">Multi-pass membrane protein</topology>
    </subcellularLocation>
    <subcellularLocation>
        <location evidence="1">Endomembrane system</location>
        <topology evidence="1">Multi-pass membrane protein</topology>
    </subcellularLocation>
    <subcellularLocation>
        <location evidence="6">Membrane</location>
        <topology evidence="6">Multi-pass membrane protein</topology>
    </subcellularLocation>
</comment>
<keyword evidence="5" id="KW-0813">Transport</keyword>
<reference evidence="8 9" key="1">
    <citation type="submission" date="2021-03" db="EMBL/GenBank/DDBJ databases">
        <title>Genomic Encyclopedia of Type Strains, Phase IV (KMG-IV): sequencing the most valuable type-strain genomes for metagenomic binning, comparative biology and taxonomic classification.</title>
        <authorList>
            <person name="Goeker M."/>
        </authorList>
    </citation>
    <scope>NUCLEOTIDE SEQUENCE [LARGE SCALE GENOMIC DNA]</scope>
    <source>
        <strain evidence="8 9">DSM 27138</strain>
    </source>
</reference>
<dbReference type="Proteomes" id="UP001519289">
    <property type="component" value="Unassembled WGS sequence"/>
</dbReference>
<feature type="transmembrane region" description="Helical" evidence="5">
    <location>
        <begin position="160"/>
        <end position="179"/>
    </location>
</feature>
<feature type="transmembrane region" description="Helical" evidence="5">
    <location>
        <begin position="331"/>
        <end position="352"/>
    </location>
</feature>
<feature type="transmembrane region" description="Helical" evidence="5">
    <location>
        <begin position="276"/>
        <end position="297"/>
    </location>
</feature>
<feature type="transmembrane region" description="Helical" evidence="5">
    <location>
        <begin position="304"/>
        <end position="325"/>
    </location>
</feature>
<comment type="similarity">
    <text evidence="5">Belongs to the complex I subunit 2 family.</text>
</comment>
<evidence type="ECO:0000313" key="8">
    <source>
        <dbReference type="EMBL" id="MBP2017578.1"/>
    </source>
</evidence>
<evidence type="ECO:0000313" key="9">
    <source>
        <dbReference type="Proteomes" id="UP001519289"/>
    </source>
</evidence>
<feature type="transmembrane region" description="Helical" evidence="5">
    <location>
        <begin position="244"/>
        <end position="264"/>
    </location>
</feature>
<comment type="catalytic activity">
    <reaction evidence="5">
        <text>a quinone + NADH + 5 H(+)(in) = a quinol + NAD(+) + 4 H(+)(out)</text>
        <dbReference type="Rhea" id="RHEA:57888"/>
        <dbReference type="ChEBI" id="CHEBI:15378"/>
        <dbReference type="ChEBI" id="CHEBI:24646"/>
        <dbReference type="ChEBI" id="CHEBI:57540"/>
        <dbReference type="ChEBI" id="CHEBI:57945"/>
        <dbReference type="ChEBI" id="CHEBI:132124"/>
    </reaction>
</comment>
<feature type="transmembrane region" description="Helical" evidence="5">
    <location>
        <begin position="207"/>
        <end position="232"/>
    </location>
</feature>
<feature type="transmembrane region" description="Helical" evidence="5">
    <location>
        <begin position="75"/>
        <end position="94"/>
    </location>
</feature>
<feature type="domain" description="NADH:quinone oxidoreductase/Mrp antiporter transmembrane" evidence="7">
    <location>
        <begin position="123"/>
        <end position="421"/>
    </location>
</feature>